<dbReference type="InterPro" id="IPR016032">
    <property type="entry name" value="Sig_transdc_resp-reg_C-effctor"/>
</dbReference>
<gene>
    <name evidence="5" type="ORF">SAMN05444352_113117</name>
</gene>
<evidence type="ECO:0000256" key="2">
    <source>
        <dbReference type="ARBA" id="ARBA00023125"/>
    </source>
</evidence>
<dbReference type="RefSeq" id="WP_042123433.1">
    <property type="nucleotide sequence ID" value="NZ_FZOL01000013.1"/>
</dbReference>
<dbReference type="PRINTS" id="PR00038">
    <property type="entry name" value="HTHLUXR"/>
</dbReference>
<evidence type="ECO:0000313" key="5">
    <source>
        <dbReference type="EMBL" id="SNS71440.1"/>
    </source>
</evidence>
<evidence type="ECO:0000256" key="3">
    <source>
        <dbReference type="ARBA" id="ARBA00023163"/>
    </source>
</evidence>
<keyword evidence="3" id="KW-0804">Transcription</keyword>
<dbReference type="EMBL" id="FZOL01000013">
    <property type="protein sequence ID" value="SNS71440.1"/>
    <property type="molecule type" value="Genomic_DNA"/>
</dbReference>
<dbReference type="GO" id="GO:0006355">
    <property type="term" value="P:regulation of DNA-templated transcription"/>
    <property type="evidence" value="ECO:0007669"/>
    <property type="project" value="InterPro"/>
</dbReference>
<keyword evidence="2" id="KW-0238">DNA-binding</keyword>
<dbReference type="STRING" id="1215104.GCA_000730585_03751"/>
<dbReference type="Pfam" id="PF00196">
    <property type="entry name" value="GerE"/>
    <property type="match status" value="1"/>
</dbReference>
<protein>
    <submittedName>
        <fullName evidence="5">Transcriptional regulator, LuxR family</fullName>
    </submittedName>
</protein>
<keyword evidence="6" id="KW-1185">Reference proteome</keyword>
<dbReference type="CDD" id="cd06170">
    <property type="entry name" value="LuxR_C_like"/>
    <property type="match status" value="1"/>
</dbReference>
<organism evidence="5 6">
    <name type="scientific">Pseudomonas japonica</name>
    <dbReference type="NCBI Taxonomy" id="256466"/>
    <lineage>
        <taxon>Bacteria</taxon>
        <taxon>Pseudomonadati</taxon>
        <taxon>Pseudomonadota</taxon>
        <taxon>Gammaproteobacteria</taxon>
        <taxon>Pseudomonadales</taxon>
        <taxon>Pseudomonadaceae</taxon>
        <taxon>Pseudomonas</taxon>
    </lineage>
</organism>
<sequence>MFQSQTATAGQSFAADALPHAPYTSPSSIRLTLREKVVLQWSAAGKTSWEIAHILQCSESAVNFHFCNIRRKFGVTSRSAALLKALSQGLIELS</sequence>
<proteinExistence type="predicted"/>
<dbReference type="SUPFAM" id="SSF46894">
    <property type="entry name" value="C-terminal effector domain of the bipartite response regulators"/>
    <property type="match status" value="1"/>
</dbReference>
<dbReference type="Proteomes" id="UP000198407">
    <property type="component" value="Unassembled WGS sequence"/>
</dbReference>
<evidence type="ECO:0000259" key="4">
    <source>
        <dbReference type="PROSITE" id="PS50043"/>
    </source>
</evidence>
<dbReference type="GO" id="GO:0003677">
    <property type="term" value="F:DNA binding"/>
    <property type="evidence" value="ECO:0007669"/>
    <property type="project" value="UniProtKB-KW"/>
</dbReference>
<reference evidence="6" key="1">
    <citation type="submission" date="2017-06" db="EMBL/GenBank/DDBJ databases">
        <authorList>
            <person name="Varghese N."/>
            <person name="Submissions S."/>
        </authorList>
    </citation>
    <scope>NUCLEOTIDE SEQUENCE [LARGE SCALE GENOMIC DNA]</scope>
    <source>
        <strain evidence="6">DSM 22348</strain>
    </source>
</reference>
<dbReference type="AlphaFoldDB" id="A0A239GQM7"/>
<dbReference type="Gene3D" id="1.10.10.10">
    <property type="entry name" value="Winged helix-like DNA-binding domain superfamily/Winged helix DNA-binding domain"/>
    <property type="match status" value="1"/>
</dbReference>
<keyword evidence="1" id="KW-0805">Transcription regulation</keyword>
<dbReference type="PANTHER" id="PTHR44688">
    <property type="entry name" value="DNA-BINDING TRANSCRIPTIONAL ACTIVATOR DEVR_DOSR"/>
    <property type="match status" value="1"/>
</dbReference>
<dbReference type="InterPro" id="IPR036388">
    <property type="entry name" value="WH-like_DNA-bd_sf"/>
</dbReference>
<dbReference type="SMART" id="SM00421">
    <property type="entry name" value="HTH_LUXR"/>
    <property type="match status" value="1"/>
</dbReference>
<name>A0A239GQM7_9PSED</name>
<accession>A0A239GQM7</accession>
<dbReference type="PROSITE" id="PS50043">
    <property type="entry name" value="HTH_LUXR_2"/>
    <property type="match status" value="1"/>
</dbReference>
<feature type="domain" description="HTH luxR-type" evidence="4">
    <location>
        <begin position="24"/>
        <end position="89"/>
    </location>
</feature>
<evidence type="ECO:0000313" key="6">
    <source>
        <dbReference type="Proteomes" id="UP000198407"/>
    </source>
</evidence>
<dbReference type="InterPro" id="IPR000792">
    <property type="entry name" value="Tscrpt_reg_LuxR_C"/>
</dbReference>
<dbReference type="PANTHER" id="PTHR44688:SF16">
    <property type="entry name" value="DNA-BINDING TRANSCRIPTIONAL ACTIVATOR DEVR_DOSR"/>
    <property type="match status" value="1"/>
</dbReference>
<evidence type="ECO:0000256" key="1">
    <source>
        <dbReference type="ARBA" id="ARBA00023015"/>
    </source>
</evidence>